<sequence>MKNFIEVNEKNVGSVLVNVNHITFIDKDPVEGVLIHTTNGTINPIEDYLHVKLLIEKSCL</sequence>
<accession>A0AA90UD74</accession>
<protein>
    <submittedName>
        <fullName evidence="1">Uncharacterized protein</fullName>
    </submittedName>
</protein>
<name>A0AA90UD74_9BACT</name>
<dbReference type="Proteomes" id="UP000442105">
    <property type="component" value="Unassembled WGS sequence"/>
</dbReference>
<gene>
    <name evidence="1" type="ORF">F7D95_01180</name>
</gene>
<proteinExistence type="predicted"/>
<dbReference type="EMBL" id="VZCW01000030">
    <property type="protein sequence ID" value="MQN11453.1"/>
    <property type="molecule type" value="Genomic_DNA"/>
</dbReference>
<dbReference type="RefSeq" id="WP_153127659.1">
    <property type="nucleotide sequence ID" value="NZ_VZCW01000030.1"/>
</dbReference>
<evidence type="ECO:0000313" key="1">
    <source>
        <dbReference type="EMBL" id="MQN11453.1"/>
    </source>
</evidence>
<reference evidence="2" key="1">
    <citation type="submission" date="2019-09" db="EMBL/GenBank/DDBJ databases">
        <title>Distinct polysaccharide growth profiles of human intestinal Prevotella copri isolates.</title>
        <authorList>
            <person name="Fehlner-Peach H."/>
            <person name="Magnabosco C."/>
            <person name="Raghavan V."/>
            <person name="Scher J.U."/>
            <person name="Tett A."/>
            <person name="Cox L.M."/>
            <person name="Gottsegen C."/>
            <person name="Watters A."/>
            <person name="Wiltshire- Gordon J.D."/>
            <person name="Segata N."/>
            <person name="Bonneau R."/>
            <person name="Littman D.R."/>
        </authorList>
    </citation>
    <scope>NUCLEOTIDE SEQUENCE [LARGE SCALE GENOMIC DNA]</scope>
    <source>
        <strain evidence="2">iAQ1179</strain>
    </source>
</reference>
<evidence type="ECO:0000313" key="2">
    <source>
        <dbReference type="Proteomes" id="UP000442105"/>
    </source>
</evidence>
<organism evidence="1 2">
    <name type="scientific">Segatella copri</name>
    <dbReference type="NCBI Taxonomy" id="165179"/>
    <lineage>
        <taxon>Bacteria</taxon>
        <taxon>Pseudomonadati</taxon>
        <taxon>Bacteroidota</taxon>
        <taxon>Bacteroidia</taxon>
        <taxon>Bacteroidales</taxon>
        <taxon>Prevotellaceae</taxon>
        <taxon>Segatella</taxon>
    </lineage>
</organism>
<dbReference type="AlphaFoldDB" id="A0AA90UD74"/>
<comment type="caution">
    <text evidence="1">The sequence shown here is derived from an EMBL/GenBank/DDBJ whole genome shotgun (WGS) entry which is preliminary data.</text>
</comment>